<dbReference type="EMBL" id="JASNQZ010000008">
    <property type="protein sequence ID" value="KAL0953099.1"/>
    <property type="molecule type" value="Genomic_DNA"/>
</dbReference>
<dbReference type="PROSITE" id="PS50097">
    <property type="entry name" value="BTB"/>
    <property type="match status" value="1"/>
</dbReference>
<sequence>MDSRKRGRIGFSGSERFRVPVEGPTWTPGYKRRKPEEASQASNNDRSGSPTWDIRDDKQECLPRLSLAPQPQCFRRIDGRRSVDWHKDGKIIIAVEGAQFPADRNRLATQSPWFAALFARDIPGAPQDAPWDHNKKVLDFGCAQVVTRDGVLVTDLNGMVSLGDVEALRTVMSEGFSFPDHTPGFPTVAAVCRAANILHFPIYINYTTIYLERLFSKHIRRLRAFDPAHPRFIHATEALELGHVFGLRNTLLRAFYEVARAPEDARHLEWEEDPVNAPYVRKIQRIREVSTIIWNEAIALPPTLHLSCSAGDQCQMPRDKEQYEQLLLDKDLSPLDSAANLHTLEFMFKGYCSGRHNPCYRHWRRQCHVWSGRLWSLIGSIVHSI</sequence>
<reference evidence="4" key="1">
    <citation type="submission" date="2024-06" db="EMBL/GenBank/DDBJ databases">
        <title>Multi-omics analyses provide insights into the biosynthesis of the anticancer antibiotic pleurotin in Hohenbuehelia grisea.</title>
        <authorList>
            <person name="Weaver J.A."/>
            <person name="Alberti F."/>
        </authorList>
    </citation>
    <scope>NUCLEOTIDE SEQUENCE [LARGE SCALE GENOMIC DNA]</scope>
    <source>
        <strain evidence="4">T-177</strain>
    </source>
</reference>
<feature type="domain" description="BTB" evidence="2">
    <location>
        <begin position="89"/>
        <end position="140"/>
    </location>
</feature>
<dbReference type="Proteomes" id="UP001556367">
    <property type="component" value="Unassembled WGS sequence"/>
</dbReference>
<organism evidence="3 4">
    <name type="scientific">Hohenbuehelia grisea</name>
    <dbReference type="NCBI Taxonomy" id="104357"/>
    <lineage>
        <taxon>Eukaryota</taxon>
        <taxon>Fungi</taxon>
        <taxon>Dikarya</taxon>
        <taxon>Basidiomycota</taxon>
        <taxon>Agaricomycotina</taxon>
        <taxon>Agaricomycetes</taxon>
        <taxon>Agaricomycetidae</taxon>
        <taxon>Agaricales</taxon>
        <taxon>Pleurotineae</taxon>
        <taxon>Pleurotaceae</taxon>
        <taxon>Hohenbuehelia</taxon>
    </lineage>
</organism>
<accession>A0ABR3JBS1</accession>
<name>A0ABR3JBS1_9AGAR</name>
<evidence type="ECO:0000313" key="4">
    <source>
        <dbReference type="Proteomes" id="UP001556367"/>
    </source>
</evidence>
<evidence type="ECO:0000259" key="2">
    <source>
        <dbReference type="PROSITE" id="PS50097"/>
    </source>
</evidence>
<gene>
    <name evidence="3" type="ORF">HGRIS_004370</name>
</gene>
<evidence type="ECO:0000256" key="1">
    <source>
        <dbReference type="SAM" id="MobiDB-lite"/>
    </source>
</evidence>
<dbReference type="InterPro" id="IPR000210">
    <property type="entry name" value="BTB/POZ_dom"/>
</dbReference>
<protein>
    <recommendedName>
        <fullName evidence="2">BTB domain-containing protein</fullName>
    </recommendedName>
</protein>
<feature type="region of interest" description="Disordered" evidence="1">
    <location>
        <begin position="1"/>
        <end position="55"/>
    </location>
</feature>
<comment type="caution">
    <text evidence="3">The sequence shown here is derived from an EMBL/GenBank/DDBJ whole genome shotgun (WGS) entry which is preliminary data.</text>
</comment>
<feature type="compositionally biased region" description="Polar residues" evidence="1">
    <location>
        <begin position="39"/>
        <end position="50"/>
    </location>
</feature>
<proteinExistence type="predicted"/>
<evidence type="ECO:0000313" key="3">
    <source>
        <dbReference type="EMBL" id="KAL0953099.1"/>
    </source>
</evidence>
<keyword evidence="4" id="KW-1185">Reference proteome</keyword>